<dbReference type="OrthoDB" id="5430916at2759"/>
<protein>
    <submittedName>
        <fullName evidence="2">Uncharacterized protein</fullName>
    </submittedName>
</protein>
<dbReference type="Proteomes" id="UP000019376">
    <property type="component" value="Unassembled WGS sequence"/>
</dbReference>
<dbReference type="HOGENOM" id="CLU_025798_0_0_1"/>
<reference evidence="2 3" key="1">
    <citation type="journal article" date="2013" name="PLoS ONE">
        <title>Genomic and secretomic analyses reveal unique features of the lignocellulolytic enzyme system of Penicillium decumbens.</title>
        <authorList>
            <person name="Liu G."/>
            <person name="Zhang L."/>
            <person name="Wei X."/>
            <person name="Zou G."/>
            <person name="Qin Y."/>
            <person name="Ma L."/>
            <person name="Li J."/>
            <person name="Zheng H."/>
            <person name="Wang S."/>
            <person name="Wang C."/>
            <person name="Xun L."/>
            <person name="Zhao G.-P."/>
            <person name="Zhou Z."/>
            <person name="Qu Y."/>
        </authorList>
    </citation>
    <scope>NUCLEOTIDE SEQUENCE [LARGE SCALE GENOMIC DNA]</scope>
    <source>
        <strain evidence="3">114-2 / CGMCC 5302</strain>
    </source>
</reference>
<keyword evidence="3" id="KW-1185">Reference proteome</keyword>
<name>S7ZVG8_PENO1</name>
<proteinExistence type="predicted"/>
<feature type="region of interest" description="Disordered" evidence="1">
    <location>
        <begin position="570"/>
        <end position="590"/>
    </location>
</feature>
<feature type="compositionally biased region" description="Basic and acidic residues" evidence="1">
    <location>
        <begin position="570"/>
        <end position="580"/>
    </location>
</feature>
<evidence type="ECO:0000313" key="3">
    <source>
        <dbReference type="Proteomes" id="UP000019376"/>
    </source>
</evidence>
<dbReference type="AlphaFoldDB" id="S7ZVG8"/>
<dbReference type="eggNOG" id="ENOG502SAYK">
    <property type="taxonomic scope" value="Eukaryota"/>
</dbReference>
<gene>
    <name evidence="2" type="ORF">PDE_09699</name>
</gene>
<organism evidence="2 3">
    <name type="scientific">Penicillium oxalicum (strain 114-2 / CGMCC 5302)</name>
    <name type="common">Penicillium decumbens</name>
    <dbReference type="NCBI Taxonomy" id="933388"/>
    <lineage>
        <taxon>Eukaryota</taxon>
        <taxon>Fungi</taxon>
        <taxon>Dikarya</taxon>
        <taxon>Ascomycota</taxon>
        <taxon>Pezizomycotina</taxon>
        <taxon>Eurotiomycetes</taxon>
        <taxon>Eurotiomycetidae</taxon>
        <taxon>Eurotiales</taxon>
        <taxon>Aspergillaceae</taxon>
        <taxon>Penicillium</taxon>
    </lineage>
</organism>
<dbReference type="EMBL" id="KB644415">
    <property type="protein sequence ID" value="EPS34735.1"/>
    <property type="molecule type" value="Genomic_DNA"/>
</dbReference>
<accession>S7ZVG8</accession>
<evidence type="ECO:0000256" key="1">
    <source>
        <dbReference type="SAM" id="MobiDB-lite"/>
    </source>
</evidence>
<evidence type="ECO:0000313" key="2">
    <source>
        <dbReference type="EMBL" id="EPS34735.1"/>
    </source>
</evidence>
<sequence>MGIDAGTLGGFDLALAISQEAVNVQLEKLYDTEVEAPVPGGPKYLIDHEFHLHSVVVTKKQERKVSRKGLDAFVYCPKIDFQGDTQSSSGIARVTYKFRRALPGEVSAKDLAAGVLEDSVIRYQIADDIDENGNTIYINAEKIINEWEMSWEAVVTKKEMKDVMNSIIQASESSESPVAVGGKTKEKLQDYVDSSVFRVSTIFCAFSSAQIASTFRLVNPNASPEDAHTGLNMVEEIINLLNRQFGSEQKVTVDGVSTPHNPFVLGYTISQKNPSPAQYNPAAASGTGQTFRYFTPSDFRCTLSKADPSSMTKGTLNFCLLTQRDQKPPTFVEPDAGRQFNDNVDTPGRFDPNLFGTMKIKATPGSADGILAISQDIFMNHWIGSYIAPRFYNEPSTIFKRIESGVYDHFDAYQFSPYGFAPHDWVVNKTNRNISRDTTYKWDTEIKTRMIVTSVDALCGDPLELMRVELKTSVEVSYKNRDTNATENEKRRIDFQVVSRVWLKLCGYRKRASWMWLRKPNIDDDNDWEEIHVTQSWTNLQYRFSLGTDNINRGSFTVFDQCADHLDGDGKIKAHDRAPDQDGQPGTWRTQSTGGWVAFWDFTGLWNDELRDMLSMPEKVVQDLAATSANAMTDLVKGLQTSIILPAGDVFMFKGLGTFDEGHVATVVNYDLSTESEIALREGKTLSFESWKLPTTNKT</sequence>